<feature type="transmembrane region" description="Helical" evidence="6">
    <location>
        <begin position="83"/>
        <end position="105"/>
    </location>
</feature>
<evidence type="ECO:0008006" key="9">
    <source>
        <dbReference type="Google" id="ProtNLM"/>
    </source>
</evidence>
<dbReference type="RefSeq" id="WP_353303720.1">
    <property type="nucleotide sequence ID" value="NZ_BAABWN010000009.1"/>
</dbReference>
<keyword evidence="5 6" id="KW-0472">Membrane</keyword>
<evidence type="ECO:0000256" key="6">
    <source>
        <dbReference type="SAM" id="Phobius"/>
    </source>
</evidence>
<keyword evidence="4 6" id="KW-1133">Transmembrane helix</keyword>
<evidence type="ECO:0000313" key="7">
    <source>
        <dbReference type="EMBL" id="GAA6169083.1"/>
    </source>
</evidence>
<evidence type="ECO:0000256" key="4">
    <source>
        <dbReference type="ARBA" id="ARBA00022989"/>
    </source>
</evidence>
<dbReference type="Pfam" id="PF03788">
    <property type="entry name" value="LrgA"/>
    <property type="match status" value="1"/>
</dbReference>
<keyword evidence="8" id="KW-1185">Reference proteome</keyword>
<organism evidence="7 8">
    <name type="scientific">Sessilibacter corallicola</name>
    <dbReference type="NCBI Taxonomy" id="2904075"/>
    <lineage>
        <taxon>Bacteria</taxon>
        <taxon>Pseudomonadati</taxon>
        <taxon>Pseudomonadota</taxon>
        <taxon>Gammaproteobacteria</taxon>
        <taxon>Cellvibrionales</taxon>
        <taxon>Cellvibrionaceae</taxon>
        <taxon>Sessilibacter</taxon>
    </lineage>
</organism>
<name>A0ABQ0ABP9_9GAMM</name>
<evidence type="ECO:0000313" key="8">
    <source>
        <dbReference type="Proteomes" id="UP001465153"/>
    </source>
</evidence>
<dbReference type="PANTHER" id="PTHR33931">
    <property type="entry name" value="HOLIN-LIKE PROTEIN CIDA-RELATED"/>
    <property type="match status" value="1"/>
</dbReference>
<evidence type="ECO:0000256" key="2">
    <source>
        <dbReference type="ARBA" id="ARBA00022475"/>
    </source>
</evidence>
<protein>
    <recommendedName>
        <fullName evidence="9">CidA/LrgA family protein</fullName>
    </recommendedName>
</protein>
<evidence type="ECO:0000256" key="5">
    <source>
        <dbReference type="ARBA" id="ARBA00023136"/>
    </source>
</evidence>
<accession>A0ABQ0ABP9</accession>
<dbReference type="PANTHER" id="PTHR33931:SF2">
    <property type="entry name" value="HOLIN-LIKE PROTEIN CIDA"/>
    <property type="match status" value="1"/>
</dbReference>
<evidence type="ECO:0000256" key="1">
    <source>
        <dbReference type="ARBA" id="ARBA00004651"/>
    </source>
</evidence>
<dbReference type="Proteomes" id="UP001465153">
    <property type="component" value="Unassembled WGS sequence"/>
</dbReference>
<keyword evidence="2" id="KW-1003">Cell membrane</keyword>
<dbReference type="EMBL" id="BAABWN010000009">
    <property type="protein sequence ID" value="GAA6169083.1"/>
    <property type="molecule type" value="Genomic_DNA"/>
</dbReference>
<feature type="transmembrane region" description="Helical" evidence="6">
    <location>
        <begin position="26"/>
        <end position="46"/>
    </location>
</feature>
<sequence length="111" mass="12219">MVIRGLVLLFGFQMLGEFVSRSFGLVIPGSVIGLMLLFVTFLFIPLPESVKVVSDHLIRYLGVFFMPAGVGLFYLPQEILGQWPALLAGMVLGTAVAIFICALLLKWMTKL</sequence>
<dbReference type="InterPro" id="IPR005538">
    <property type="entry name" value="LrgA/CidA"/>
</dbReference>
<comment type="caution">
    <text evidence="7">The sequence shown here is derived from an EMBL/GenBank/DDBJ whole genome shotgun (WGS) entry which is preliminary data.</text>
</comment>
<proteinExistence type="predicted"/>
<feature type="transmembrane region" description="Helical" evidence="6">
    <location>
        <begin position="58"/>
        <end position="77"/>
    </location>
</feature>
<comment type="subcellular location">
    <subcellularLocation>
        <location evidence="1">Cell membrane</location>
        <topology evidence="1">Multi-pass membrane protein</topology>
    </subcellularLocation>
</comment>
<evidence type="ECO:0000256" key="3">
    <source>
        <dbReference type="ARBA" id="ARBA00022692"/>
    </source>
</evidence>
<keyword evidence="3 6" id="KW-0812">Transmembrane</keyword>
<reference evidence="7 8" key="1">
    <citation type="submission" date="2024-04" db="EMBL/GenBank/DDBJ databases">
        <title>Draft genome sequence of Sessilibacter corallicola NBRC 116591.</title>
        <authorList>
            <person name="Miyakawa T."/>
            <person name="Kusuya Y."/>
            <person name="Miura T."/>
        </authorList>
    </citation>
    <scope>NUCLEOTIDE SEQUENCE [LARGE SCALE GENOMIC DNA]</scope>
    <source>
        <strain evidence="7 8">KU-00831-HH</strain>
    </source>
</reference>
<gene>
    <name evidence="7" type="ORF">NBRC116591_28940</name>
</gene>